<accession>A0A6J2WZI8</accession>
<dbReference type="RefSeq" id="XP_030649753.1">
    <property type="nucleotide sequence ID" value="XM_030793893.1"/>
</dbReference>
<dbReference type="OrthoDB" id="5989951at2759"/>
<comment type="similarity">
    <text evidence="2">Belongs to the type I cytokine receptor family. Type 2 subfamily.</text>
</comment>
<dbReference type="InterPro" id="IPR003961">
    <property type="entry name" value="FN3_dom"/>
</dbReference>
<dbReference type="SMART" id="SM00060">
    <property type="entry name" value="FN3"/>
    <property type="match status" value="3"/>
</dbReference>
<protein>
    <submittedName>
        <fullName evidence="14">Interleukin 12 receptor, beta 2a, like</fullName>
    </submittedName>
</protein>
<keyword evidence="8 14" id="KW-0675">Receptor</keyword>
<keyword evidence="13" id="KW-1185">Reference proteome</keyword>
<dbReference type="InterPro" id="IPR036116">
    <property type="entry name" value="FN3_sf"/>
</dbReference>
<dbReference type="PROSITE" id="PS50853">
    <property type="entry name" value="FN3"/>
    <property type="match status" value="2"/>
</dbReference>
<evidence type="ECO:0000256" key="5">
    <source>
        <dbReference type="ARBA" id="ARBA00022737"/>
    </source>
</evidence>
<dbReference type="InParanoid" id="A0A6J2WZI8"/>
<feature type="compositionally biased region" description="Basic and acidic residues" evidence="10">
    <location>
        <begin position="677"/>
        <end position="705"/>
    </location>
</feature>
<evidence type="ECO:0000256" key="4">
    <source>
        <dbReference type="ARBA" id="ARBA00022729"/>
    </source>
</evidence>
<organism evidence="13 14">
    <name type="scientific">Chanos chanos</name>
    <name type="common">Milkfish</name>
    <name type="synonym">Mugil chanos</name>
    <dbReference type="NCBI Taxonomy" id="29144"/>
    <lineage>
        <taxon>Eukaryota</taxon>
        <taxon>Metazoa</taxon>
        <taxon>Chordata</taxon>
        <taxon>Craniata</taxon>
        <taxon>Vertebrata</taxon>
        <taxon>Euteleostomi</taxon>
        <taxon>Actinopterygii</taxon>
        <taxon>Neopterygii</taxon>
        <taxon>Teleostei</taxon>
        <taxon>Ostariophysi</taxon>
        <taxon>Gonorynchiformes</taxon>
        <taxon>Chanidae</taxon>
        <taxon>Chanos</taxon>
    </lineage>
</organism>
<reference evidence="14" key="1">
    <citation type="submission" date="2025-08" db="UniProtKB">
        <authorList>
            <consortium name="RefSeq"/>
        </authorList>
    </citation>
    <scope>IDENTIFICATION</scope>
</reference>
<dbReference type="PANTHER" id="PTHR48423:SF1">
    <property type="entry name" value="INTERLEUKIN-27 RECEPTOR SUBUNIT ALPHA"/>
    <property type="match status" value="1"/>
</dbReference>
<evidence type="ECO:0000256" key="8">
    <source>
        <dbReference type="ARBA" id="ARBA00023170"/>
    </source>
</evidence>
<feature type="transmembrane region" description="Helical" evidence="11">
    <location>
        <begin position="584"/>
        <end position="609"/>
    </location>
</feature>
<dbReference type="InterPro" id="IPR052672">
    <property type="entry name" value="Type1_Cytokine_Rcpt_Type2"/>
</dbReference>
<dbReference type="Gene3D" id="2.60.40.10">
    <property type="entry name" value="Immunoglobulins"/>
    <property type="match status" value="5"/>
</dbReference>
<dbReference type="Proteomes" id="UP000504632">
    <property type="component" value="Chromosome 16"/>
</dbReference>
<evidence type="ECO:0000313" key="13">
    <source>
        <dbReference type="Proteomes" id="UP000504632"/>
    </source>
</evidence>
<feature type="compositionally biased region" description="Acidic residues" evidence="10">
    <location>
        <begin position="733"/>
        <end position="748"/>
    </location>
</feature>
<sequence>MCYIYDSKGWTFPVKVHPLQCIGDQFSQETEYSVSAQRVVSCSNGVGIARFNVSASEPKPINCTLSCVEYARDDCEVTAEGGYPPSPISVPSCTISEVSYDVVCRWDQGRDPLIDTNYILHWKEVESGFSGSVNTIDGTAKILRAQYSLSAEMVVWVTAENVLGSQMSEEASFNTANIIPFSPPNVTCMSVSDGIEVTWYMPYPETLQWCDTRCQLQYHVQGDKAWNEIEDECQGSFTLEKTRPFTTYEFRVRCCCANEDTGMSGWSEVCTILSQEAVPLGVLDVWTNCRADSAVLPCHILWKEMPISQSRGQIQGYVVSMMHRDGGFTQKNLLRDEQGCTDRGSSSRICSFNVTSQDLRGVKVSAYNRKGNSDPALVPLLEMAQELTAETWLNVRGEENRLHVSWHVPTSLSENVKEFVVQYESINATHSVPHLIMDWIKVNKTHSSTSLTGQFQKYNPYNVSLFAVFNNRFTLLKSAIGYTLQGVPPQVSEFRVGNISLTHVNLTWKQISMRDSPGVILCYELGLRDEGTTVFNVSSELNSYQLSELKPRHKYDVWIRAWTEAGHGPKTTSSFKTTDSYDRVLLSVVIAVIISLTVLMSVPIACIFCCYPKFKESTFCCEKIPDPINSVLFKDISSQSSIPSLCAPLESSLKISKLEVLENLILDTSCVPTQTENRLDKEEEEAQRRTAEGEEMVKRGGREDESVSENFRGTERQPHSNLDRRKEGYSEMVDTEEEKSYDDDDDGGDVSWGNQFSDYERHFMPAVGEV</sequence>
<keyword evidence="5" id="KW-0677">Repeat</keyword>
<evidence type="ECO:0000256" key="1">
    <source>
        <dbReference type="ARBA" id="ARBA00004479"/>
    </source>
</evidence>
<keyword evidence="9" id="KW-0325">Glycoprotein</keyword>
<dbReference type="Pfam" id="PF00041">
    <property type="entry name" value="fn3"/>
    <property type="match status" value="1"/>
</dbReference>
<evidence type="ECO:0000313" key="14">
    <source>
        <dbReference type="RefSeq" id="XP_030649753.1"/>
    </source>
</evidence>
<gene>
    <name evidence="14" type="primary">il12rb2l</name>
</gene>
<feature type="compositionally biased region" description="Basic and acidic residues" evidence="10">
    <location>
        <begin position="712"/>
        <end position="729"/>
    </location>
</feature>
<evidence type="ECO:0000256" key="9">
    <source>
        <dbReference type="ARBA" id="ARBA00023180"/>
    </source>
</evidence>
<keyword evidence="6 11" id="KW-1133">Transmembrane helix</keyword>
<dbReference type="AlphaFoldDB" id="A0A6J2WZI8"/>
<keyword evidence="4" id="KW-0732">Signal</keyword>
<evidence type="ECO:0000256" key="2">
    <source>
        <dbReference type="ARBA" id="ARBA00008921"/>
    </source>
</evidence>
<dbReference type="GeneID" id="115829725"/>
<evidence type="ECO:0000259" key="12">
    <source>
        <dbReference type="PROSITE" id="PS50853"/>
    </source>
</evidence>
<evidence type="ECO:0000256" key="3">
    <source>
        <dbReference type="ARBA" id="ARBA00022692"/>
    </source>
</evidence>
<dbReference type="SUPFAM" id="SSF49265">
    <property type="entry name" value="Fibronectin type III"/>
    <property type="match status" value="3"/>
</dbReference>
<dbReference type="CTD" id="110437721"/>
<evidence type="ECO:0000256" key="6">
    <source>
        <dbReference type="ARBA" id="ARBA00022989"/>
    </source>
</evidence>
<dbReference type="PANTHER" id="PTHR48423">
    <property type="entry name" value="INTERLEUKIN-27 RECEPTOR SUBUNIT ALPHA"/>
    <property type="match status" value="1"/>
</dbReference>
<dbReference type="GO" id="GO:0005886">
    <property type="term" value="C:plasma membrane"/>
    <property type="evidence" value="ECO:0007669"/>
    <property type="project" value="UniProtKB-ARBA"/>
</dbReference>
<feature type="domain" description="Fibronectin type-III" evidence="12">
    <location>
        <begin position="490"/>
        <end position="581"/>
    </location>
</feature>
<keyword evidence="3 11" id="KW-0812">Transmembrane</keyword>
<name>A0A6J2WZI8_CHACN</name>
<keyword evidence="7 11" id="KW-0472">Membrane</keyword>
<dbReference type="InterPro" id="IPR013783">
    <property type="entry name" value="Ig-like_fold"/>
</dbReference>
<feature type="region of interest" description="Disordered" evidence="10">
    <location>
        <begin position="674"/>
        <end position="755"/>
    </location>
</feature>
<evidence type="ECO:0000256" key="10">
    <source>
        <dbReference type="SAM" id="MobiDB-lite"/>
    </source>
</evidence>
<evidence type="ECO:0000256" key="7">
    <source>
        <dbReference type="ARBA" id="ARBA00023136"/>
    </source>
</evidence>
<proteinExistence type="inferred from homology"/>
<comment type="subcellular location">
    <subcellularLocation>
        <location evidence="1">Membrane</location>
        <topology evidence="1">Single-pass type I membrane protein</topology>
    </subcellularLocation>
</comment>
<feature type="domain" description="Fibronectin type-III" evidence="12">
    <location>
        <begin position="180"/>
        <end position="277"/>
    </location>
</feature>
<dbReference type="CDD" id="cd00063">
    <property type="entry name" value="FN3"/>
    <property type="match status" value="2"/>
</dbReference>
<evidence type="ECO:0000256" key="11">
    <source>
        <dbReference type="SAM" id="Phobius"/>
    </source>
</evidence>